<reference evidence="2" key="1">
    <citation type="submission" date="2023-06" db="EMBL/GenBank/DDBJ databases">
        <title>Genome-scale phylogeny and comparative genomics of the fungal order Sordariales.</title>
        <authorList>
            <consortium name="Lawrence Berkeley National Laboratory"/>
            <person name="Hensen N."/>
            <person name="Bonometti L."/>
            <person name="Westerberg I."/>
            <person name="Brannstrom I.O."/>
            <person name="Guillou S."/>
            <person name="Cros-Aarteil S."/>
            <person name="Calhoun S."/>
            <person name="Haridas S."/>
            <person name="Kuo A."/>
            <person name="Mondo S."/>
            <person name="Pangilinan J."/>
            <person name="Riley R."/>
            <person name="LaButti K."/>
            <person name="Andreopoulos B."/>
            <person name="Lipzen A."/>
            <person name="Chen C."/>
            <person name="Yanf M."/>
            <person name="Daum C."/>
            <person name="Ng V."/>
            <person name="Clum A."/>
            <person name="Steindorff A."/>
            <person name="Ohm R."/>
            <person name="Martin F."/>
            <person name="Silar P."/>
            <person name="Natvig D."/>
            <person name="Lalanne C."/>
            <person name="Gautier V."/>
            <person name="Ament-velasquez S.L."/>
            <person name="Kruys A."/>
            <person name="Hutchinson M.I."/>
            <person name="Powell A.J."/>
            <person name="Barry K."/>
            <person name="Miller A.N."/>
            <person name="Grigoriev I.V."/>
            <person name="Debuchy R."/>
            <person name="Gladieux P."/>
            <person name="Thoren M.H."/>
            <person name="Johannesson H."/>
        </authorList>
    </citation>
    <scope>NUCLEOTIDE SEQUENCE</scope>
    <source>
        <strain evidence="2">SMH2392-1A</strain>
    </source>
</reference>
<feature type="compositionally biased region" description="Low complexity" evidence="1">
    <location>
        <begin position="45"/>
        <end position="65"/>
    </location>
</feature>
<feature type="compositionally biased region" description="Low complexity" evidence="1">
    <location>
        <begin position="73"/>
        <end position="93"/>
    </location>
</feature>
<dbReference type="Proteomes" id="UP001172101">
    <property type="component" value="Unassembled WGS sequence"/>
</dbReference>
<comment type="caution">
    <text evidence="2">The sequence shown here is derived from an EMBL/GenBank/DDBJ whole genome shotgun (WGS) entry which is preliminary data.</text>
</comment>
<protein>
    <submittedName>
        <fullName evidence="2">Uncharacterized protein</fullName>
    </submittedName>
</protein>
<evidence type="ECO:0000256" key="1">
    <source>
        <dbReference type="SAM" id="MobiDB-lite"/>
    </source>
</evidence>
<proteinExistence type="predicted"/>
<evidence type="ECO:0000313" key="3">
    <source>
        <dbReference type="Proteomes" id="UP001172101"/>
    </source>
</evidence>
<dbReference type="GeneID" id="85322628"/>
<evidence type="ECO:0000313" key="2">
    <source>
        <dbReference type="EMBL" id="KAK0726890.1"/>
    </source>
</evidence>
<dbReference type="RefSeq" id="XP_060299746.1">
    <property type="nucleotide sequence ID" value="XM_060439358.1"/>
</dbReference>
<name>A0AA40E4L4_9PEZI</name>
<dbReference type="AlphaFoldDB" id="A0AA40E4L4"/>
<sequence>MSHHVEPASAARDPDWTQTLPRGTTQCEMRGPASAARVRKHQARRPASVAGASSSGSTPASFTSATCGKQRNRASSSGSRTGSSEGASGSATGDEYQHAGGSSSSSSGGGPATTTTAWPMEGVRISDVTWPGQLPARRELVRRRGVDASRLYHALENSRPERIPERSHGGDMEDAKWAWTA</sequence>
<feature type="compositionally biased region" description="Polar residues" evidence="1">
    <location>
        <begin position="16"/>
        <end position="27"/>
    </location>
</feature>
<organism evidence="2 3">
    <name type="scientific">Lasiosphaeria miniovina</name>
    <dbReference type="NCBI Taxonomy" id="1954250"/>
    <lineage>
        <taxon>Eukaryota</taxon>
        <taxon>Fungi</taxon>
        <taxon>Dikarya</taxon>
        <taxon>Ascomycota</taxon>
        <taxon>Pezizomycotina</taxon>
        <taxon>Sordariomycetes</taxon>
        <taxon>Sordariomycetidae</taxon>
        <taxon>Sordariales</taxon>
        <taxon>Lasiosphaeriaceae</taxon>
        <taxon>Lasiosphaeria</taxon>
    </lineage>
</organism>
<feature type="region of interest" description="Disordered" evidence="1">
    <location>
        <begin position="1"/>
        <end position="122"/>
    </location>
</feature>
<gene>
    <name evidence="2" type="ORF">B0T26DRAFT_671630</name>
</gene>
<keyword evidence="3" id="KW-1185">Reference proteome</keyword>
<dbReference type="EMBL" id="JAUIRO010000002">
    <property type="protein sequence ID" value="KAK0726890.1"/>
    <property type="molecule type" value="Genomic_DNA"/>
</dbReference>
<feature type="region of interest" description="Disordered" evidence="1">
    <location>
        <begin position="161"/>
        <end position="181"/>
    </location>
</feature>
<accession>A0AA40E4L4</accession>